<dbReference type="Proteomes" id="UP001210720">
    <property type="component" value="Unassembled WGS sequence"/>
</dbReference>
<accession>A0ABT4XWI9</accession>
<evidence type="ECO:0000313" key="1">
    <source>
        <dbReference type="EMBL" id="MDA7426317.1"/>
    </source>
</evidence>
<dbReference type="RefSeq" id="WP_271433670.1">
    <property type="nucleotide sequence ID" value="NZ_JAQIOY010000008.1"/>
</dbReference>
<name>A0ABT4XWI9_9RHOB</name>
<evidence type="ECO:0008006" key="3">
    <source>
        <dbReference type="Google" id="ProtNLM"/>
    </source>
</evidence>
<organism evidence="1 2">
    <name type="scientific">Thalassococcus lentus</name>
    <dbReference type="NCBI Taxonomy" id="1210524"/>
    <lineage>
        <taxon>Bacteria</taxon>
        <taxon>Pseudomonadati</taxon>
        <taxon>Pseudomonadota</taxon>
        <taxon>Alphaproteobacteria</taxon>
        <taxon>Rhodobacterales</taxon>
        <taxon>Roseobacteraceae</taxon>
        <taxon>Thalassococcus</taxon>
    </lineage>
</organism>
<evidence type="ECO:0000313" key="2">
    <source>
        <dbReference type="Proteomes" id="UP001210720"/>
    </source>
</evidence>
<sequence length="136" mass="14825">MRYFILLSCLATPLTAWEFTPTPICTIRHDAEPKVEVTFDGTIYAIHLTRPEGWEEAEVFSMRFEGPNGLTISTTRHRVEGTRLTVEDTGFGNVLNGLQLNATATASVGATSVAIDLEGAAPVVAEFRQCEVQPLA</sequence>
<reference evidence="1 2" key="1">
    <citation type="submission" date="2023-01" db="EMBL/GenBank/DDBJ databases">
        <title>Thalassococcus onchidii sp. nov., isolated from a marine invertebrate from the South China Sea.</title>
        <authorList>
            <person name="Xu S."/>
            <person name="Liu Z."/>
            <person name="Xu Y."/>
        </authorList>
    </citation>
    <scope>NUCLEOTIDE SEQUENCE [LARGE SCALE GENOMIC DNA]</scope>
    <source>
        <strain evidence="1 2">KCTC 32084</strain>
    </source>
</reference>
<gene>
    <name evidence="1" type="ORF">PFY00_16385</name>
</gene>
<keyword evidence="2" id="KW-1185">Reference proteome</keyword>
<dbReference type="EMBL" id="JAQIOY010000008">
    <property type="protein sequence ID" value="MDA7426317.1"/>
    <property type="molecule type" value="Genomic_DNA"/>
</dbReference>
<proteinExistence type="predicted"/>
<comment type="caution">
    <text evidence="1">The sequence shown here is derived from an EMBL/GenBank/DDBJ whole genome shotgun (WGS) entry which is preliminary data.</text>
</comment>
<protein>
    <recommendedName>
        <fullName evidence="3">Excinuclease ABC subunit B</fullName>
    </recommendedName>
</protein>